<gene>
    <name evidence="3" type="primary">cox1</name>
</gene>
<evidence type="ECO:0000256" key="1">
    <source>
        <dbReference type="ARBA" id="ARBA00002670"/>
    </source>
</evidence>
<dbReference type="Gene3D" id="3.10.28.10">
    <property type="entry name" value="Homing endonucleases"/>
    <property type="match status" value="2"/>
</dbReference>
<name>S4SN49_AGABB</name>
<comment type="function">
    <text evidence="1">Mitochondrial DNA endonuclease involved in intron homing.</text>
</comment>
<protein>
    <submittedName>
        <fullName evidence="3">I-AbiXVII-P</fullName>
    </submittedName>
</protein>
<dbReference type="PANTHER" id="PTHR36181">
    <property type="entry name" value="INTRON-ENCODED ENDONUCLEASE AI3-RELATED"/>
    <property type="match status" value="1"/>
</dbReference>
<sequence>TYLILASNIIIADKILKSPRILSDTELGPFVVGLIDGDGSLQVNHWRKKNLQYRLVVKLADKPLNSDMLSHIAKVYGGYVRQGVEKESRYVQWIINDQNTFKQTILPLLDNYPPLTSRMRLQYYFFKKFLQSPIVEHYFIERGLKYKNRDSILPLFTEVPNYFKEWLAGFIESEGSFSLRVQGNYSFSIGQNHDCYLITAIRDYYGLSHLTIAYKTGKISGYPFYEFSVGSANGTGKVIDHCTSLLQGYKYYQLAVFVSKNKVFNNRSKEFFE</sequence>
<geneLocation type="mitochondrion" evidence="3"/>
<dbReference type="EMBL" id="JX271275">
    <property type="protein sequence ID" value="AFP72274.1"/>
    <property type="molecule type" value="Genomic_DNA"/>
</dbReference>
<reference evidence="3" key="1">
    <citation type="journal article" date="2013" name="Fungal Genet. Biol.">
        <title>The 135 kbp mitochondrial genome of Agaricus bisporus is the largest known eukaryotic reservoir of group I introns and plasmid-related sequences.</title>
        <authorList>
            <person name="Ferandon C."/>
            <person name="Xu J."/>
            <person name="Barroso G."/>
        </authorList>
    </citation>
    <scope>NUCLEOTIDE SEQUENCE</scope>
</reference>
<evidence type="ECO:0000259" key="2">
    <source>
        <dbReference type="Pfam" id="PF00961"/>
    </source>
</evidence>
<evidence type="ECO:0000313" key="3">
    <source>
        <dbReference type="EMBL" id="AFP72274.1"/>
    </source>
</evidence>
<dbReference type="InterPro" id="IPR004860">
    <property type="entry name" value="LAGLIDADG_dom"/>
</dbReference>
<dbReference type="Pfam" id="PF00961">
    <property type="entry name" value="LAGLIDADG_1"/>
    <property type="match status" value="2"/>
</dbReference>
<dbReference type="InterPro" id="IPR051289">
    <property type="entry name" value="LAGLIDADG_Endonuclease"/>
</dbReference>
<organism evidence="3">
    <name type="scientific">Agaricus bisporus var. bisporus (strain H97 / ATCC MYA-4626 / FGSC 10389)</name>
    <name type="common">White button mushroom</name>
    <dbReference type="NCBI Taxonomy" id="936046"/>
    <lineage>
        <taxon>Eukaryota</taxon>
        <taxon>Fungi</taxon>
        <taxon>Dikarya</taxon>
        <taxon>Basidiomycota</taxon>
        <taxon>Agaricomycotina</taxon>
        <taxon>Agaricomycetes</taxon>
        <taxon>Agaricomycetidae</taxon>
        <taxon>Agaricales</taxon>
        <taxon>Agaricineae</taxon>
        <taxon>Agaricaceae</taxon>
        <taxon>Agaricus</taxon>
    </lineage>
</organism>
<dbReference type="GO" id="GO:0005739">
    <property type="term" value="C:mitochondrion"/>
    <property type="evidence" value="ECO:0007669"/>
    <property type="project" value="UniProtKB-ARBA"/>
</dbReference>
<dbReference type="AlphaFoldDB" id="S4SN49"/>
<proteinExistence type="predicted"/>
<dbReference type="PANTHER" id="PTHR36181:SF2">
    <property type="entry name" value="INTRON-ENCODED ENDONUCLEASE AI3-RELATED"/>
    <property type="match status" value="1"/>
</dbReference>
<feature type="domain" description="Homing endonuclease LAGLIDADG" evidence="2">
    <location>
        <begin position="167"/>
        <end position="254"/>
    </location>
</feature>
<keyword evidence="3" id="KW-0496">Mitochondrion</keyword>
<feature type="non-terminal residue" evidence="3">
    <location>
        <position position="1"/>
    </location>
</feature>
<dbReference type="SUPFAM" id="SSF55608">
    <property type="entry name" value="Homing endonucleases"/>
    <property type="match status" value="2"/>
</dbReference>
<feature type="domain" description="Homing endonuclease LAGLIDADG" evidence="2">
    <location>
        <begin position="32"/>
        <end position="129"/>
    </location>
</feature>
<dbReference type="InterPro" id="IPR027434">
    <property type="entry name" value="Homing_endonucl"/>
</dbReference>
<accession>S4SN49</accession>
<dbReference type="GO" id="GO:0004519">
    <property type="term" value="F:endonuclease activity"/>
    <property type="evidence" value="ECO:0007669"/>
    <property type="project" value="InterPro"/>
</dbReference>